<accession>A0ABT1DV77</accession>
<keyword evidence="2" id="KW-0719">Serine esterase</keyword>
<keyword evidence="7" id="KW-1015">Disulfide bond</keyword>
<dbReference type="GO" id="GO:0016787">
    <property type="term" value="F:hydrolase activity"/>
    <property type="evidence" value="ECO:0007669"/>
    <property type="project" value="UniProtKB-KW"/>
</dbReference>
<dbReference type="Proteomes" id="UP001523369">
    <property type="component" value="Unassembled WGS sequence"/>
</dbReference>
<comment type="similarity">
    <text evidence="1">Belongs to the tannase family.</text>
</comment>
<dbReference type="PANTHER" id="PTHR33938:SF15">
    <property type="entry name" value="FERULOYL ESTERASE B-RELATED"/>
    <property type="match status" value="1"/>
</dbReference>
<proteinExistence type="inferred from homology"/>
<organism evidence="9 10">
    <name type="scientific">Paractinoplanes aksuensis</name>
    <dbReference type="NCBI Taxonomy" id="2939490"/>
    <lineage>
        <taxon>Bacteria</taxon>
        <taxon>Bacillati</taxon>
        <taxon>Actinomycetota</taxon>
        <taxon>Actinomycetes</taxon>
        <taxon>Micromonosporales</taxon>
        <taxon>Micromonosporaceae</taxon>
        <taxon>Paractinoplanes</taxon>
    </lineage>
</organism>
<evidence type="ECO:0000313" key="9">
    <source>
        <dbReference type="EMBL" id="MCO8273865.1"/>
    </source>
</evidence>
<keyword evidence="6" id="KW-0106">Calcium</keyword>
<keyword evidence="3" id="KW-0479">Metal-binding</keyword>
<comment type="caution">
    <text evidence="9">The sequence shown here is derived from an EMBL/GenBank/DDBJ whole genome shotgun (WGS) entry which is preliminary data.</text>
</comment>
<keyword evidence="4 8" id="KW-0732">Signal</keyword>
<name>A0ABT1DV77_9ACTN</name>
<keyword evidence="5 9" id="KW-0378">Hydrolase</keyword>
<reference evidence="9 10" key="1">
    <citation type="submission" date="2022-06" db="EMBL/GenBank/DDBJ databases">
        <title>New Species of the Genus Actinoplanes, ActinopZanes ferrugineus.</title>
        <authorList>
            <person name="Ding P."/>
        </authorList>
    </citation>
    <scope>NUCLEOTIDE SEQUENCE [LARGE SCALE GENOMIC DNA]</scope>
    <source>
        <strain evidence="9 10">TRM88003</strain>
    </source>
</reference>
<feature type="chain" id="PRO_5046270273" evidence="8">
    <location>
        <begin position="28"/>
        <end position="520"/>
    </location>
</feature>
<evidence type="ECO:0000256" key="5">
    <source>
        <dbReference type="ARBA" id="ARBA00022801"/>
    </source>
</evidence>
<evidence type="ECO:0000256" key="8">
    <source>
        <dbReference type="SAM" id="SignalP"/>
    </source>
</evidence>
<evidence type="ECO:0000256" key="6">
    <source>
        <dbReference type="ARBA" id="ARBA00022837"/>
    </source>
</evidence>
<evidence type="ECO:0000256" key="1">
    <source>
        <dbReference type="ARBA" id="ARBA00006249"/>
    </source>
</evidence>
<dbReference type="InterPro" id="IPR029058">
    <property type="entry name" value="AB_hydrolase_fold"/>
</dbReference>
<evidence type="ECO:0000256" key="4">
    <source>
        <dbReference type="ARBA" id="ARBA00022729"/>
    </source>
</evidence>
<dbReference type="RefSeq" id="WP_253239942.1">
    <property type="nucleotide sequence ID" value="NZ_JAMYJR010000027.1"/>
</dbReference>
<dbReference type="PROSITE" id="PS51257">
    <property type="entry name" value="PROKAR_LIPOPROTEIN"/>
    <property type="match status" value="1"/>
</dbReference>
<dbReference type="EMBL" id="JAMYJR010000027">
    <property type="protein sequence ID" value="MCO8273865.1"/>
    <property type="molecule type" value="Genomic_DNA"/>
</dbReference>
<dbReference type="Pfam" id="PF07519">
    <property type="entry name" value="Tannase"/>
    <property type="match status" value="2"/>
</dbReference>
<evidence type="ECO:0000256" key="7">
    <source>
        <dbReference type="ARBA" id="ARBA00023157"/>
    </source>
</evidence>
<evidence type="ECO:0000256" key="3">
    <source>
        <dbReference type="ARBA" id="ARBA00022723"/>
    </source>
</evidence>
<dbReference type="PANTHER" id="PTHR33938">
    <property type="entry name" value="FERULOYL ESTERASE B-RELATED"/>
    <property type="match status" value="1"/>
</dbReference>
<evidence type="ECO:0000313" key="10">
    <source>
        <dbReference type="Proteomes" id="UP001523369"/>
    </source>
</evidence>
<evidence type="ECO:0000256" key="2">
    <source>
        <dbReference type="ARBA" id="ARBA00022487"/>
    </source>
</evidence>
<dbReference type="SUPFAM" id="SSF53474">
    <property type="entry name" value="alpha/beta-Hydrolases"/>
    <property type="match status" value="1"/>
</dbReference>
<keyword evidence="10" id="KW-1185">Reference proteome</keyword>
<feature type="signal peptide" evidence="8">
    <location>
        <begin position="1"/>
        <end position="27"/>
    </location>
</feature>
<sequence length="520" mass="54703">MKRRLIVLFAAAALPAATVLVPMAANAVAPTAAACAAVPVSAPTGTKVVKVTAVANAGGTVTFPSNPPLPDYPPITAVPAWCDITVTVTHPGAQDTVAIKVSLPRDKKQWNGRFQATGGSAYLAGELLHPLVVGVKGGYATAATDAGVGADPLDPSPWAGNAALVQNFASRSLHDLAVVGRSVTKNFYQRAASYAYWNGCSTGGRQGYAEAQNHPVDFDGILAKAPAIDWARFAVGTAWSQAVFNERKVKPGPCELEAFNTAAVKACDTLDGVADGIIDNPQDCHWDARKLSGTSVVCDGRTVTVTRALADAVNEIWAGPKGYPGPNKGVTFAFLATPGTPFFVADAWVKFFVAKNPAYDLSKINYKSFHQLYASSQKQYDSVIGTNDADLSKFARAGGKLITWHGQSDQLIPTQATVRYRERVNAALGGNRKVDDFYRLFLVPGADHCGATGPTVTDDDALAALIKWVEHGQAPSTLPAAGLSPTGVTVDHPVCSYPKVARWTGHGPTTSAANYRCVRA</sequence>
<gene>
    <name evidence="9" type="ORF">M1L60_25025</name>
</gene>
<dbReference type="InterPro" id="IPR011118">
    <property type="entry name" value="Tannase/feruloyl_esterase"/>
</dbReference>
<protein>
    <submittedName>
        <fullName evidence="9">Tannase/feruloyl esterase family alpha/beta hydrolase</fullName>
    </submittedName>
</protein>